<dbReference type="EMBL" id="NCSJ02000533">
    <property type="protein sequence ID" value="RFU24004.1"/>
    <property type="molecule type" value="Genomic_DNA"/>
</dbReference>
<evidence type="ECO:0000313" key="2">
    <source>
        <dbReference type="EMBL" id="RFU24004.1"/>
    </source>
</evidence>
<sequence length="184" mass="20835">MDTIYRHSELTIMEAAGDGPHHVLPGISATLRETQPSVKIGSSNLVYTPYVRNEIEHSKLGSRGWTYQEGLLSQKNLVFTDNQTHFQCNAMHCLENIYAPLESLHTSKIVRMRDKVEISRAFHLHGLGRKLEDLEDQLREYLGRSLTFESDILDAFKGVLAAFERKPSKPVKVSAESQSYAPIH</sequence>
<dbReference type="OrthoDB" id="5428863at2759"/>
<dbReference type="InterPro" id="IPR010730">
    <property type="entry name" value="HET"/>
</dbReference>
<feature type="domain" description="Heterokaryon incompatibility" evidence="1">
    <location>
        <begin position="1"/>
        <end position="69"/>
    </location>
</feature>
<dbReference type="Pfam" id="PF06985">
    <property type="entry name" value="HET"/>
    <property type="match status" value="1"/>
</dbReference>
<name>A0A3E2GS65_SCYLI</name>
<accession>A0A3E2GS65</accession>
<gene>
    <name evidence="2" type="ORF">B7463_g12333</name>
</gene>
<organism evidence="2 3">
    <name type="scientific">Scytalidium lignicola</name>
    <name type="common">Hyphomycete</name>
    <dbReference type="NCBI Taxonomy" id="5539"/>
    <lineage>
        <taxon>Eukaryota</taxon>
        <taxon>Fungi</taxon>
        <taxon>Dikarya</taxon>
        <taxon>Ascomycota</taxon>
        <taxon>Pezizomycotina</taxon>
        <taxon>Leotiomycetes</taxon>
        <taxon>Leotiomycetes incertae sedis</taxon>
        <taxon>Scytalidium</taxon>
    </lineage>
</organism>
<dbReference type="STRING" id="5539.A0A3E2GS65"/>
<dbReference type="OMA" id="HSELTIM"/>
<dbReference type="Proteomes" id="UP000258309">
    <property type="component" value="Unassembled WGS sequence"/>
</dbReference>
<protein>
    <recommendedName>
        <fullName evidence="1">Heterokaryon incompatibility domain-containing protein</fullName>
    </recommendedName>
</protein>
<evidence type="ECO:0000259" key="1">
    <source>
        <dbReference type="Pfam" id="PF06985"/>
    </source>
</evidence>
<evidence type="ECO:0000313" key="3">
    <source>
        <dbReference type="Proteomes" id="UP000258309"/>
    </source>
</evidence>
<feature type="non-terminal residue" evidence="2">
    <location>
        <position position="1"/>
    </location>
</feature>
<dbReference type="PANTHER" id="PTHR33112">
    <property type="entry name" value="DOMAIN PROTEIN, PUTATIVE-RELATED"/>
    <property type="match status" value="1"/>
</dbReference>
<comment type="caution">
    <text evidence="2">The sequence shown here is derived from an EMBL/GenBank/DDBJ whole genome shotgun (WGS) entry which is preliminary data.</text>
</comment>
<feature type="non-terminal residue" evidence="2">
    <location>
        <position position="184"/>
    </location>
</feature>
<dbReference type="AlphaFoldDB" id="A0A3E2GS65"/>
<reference evidence="2 3" key="1">
    <citation type="submission" date="2018-05" db="EMBL/GenBank/DDBJ databases">
        <title>Draft genome sequence of Scytalidium lignicola DSM 105466, a ubiquitous saprotrophic fungus.</title>
        <authorList>
            <person name="Buettner E."/>
            <person name="Gebauer A.M."/>
            <person name="Hofrichter M."/>
            <person name="Liers C."/>
            <person name="Kellner H."/>
        </authorList>
    </citation>
    <scope>NUCLEOTIDE SEQUENCE [LARGE SCALE GENOMIC DNA]</scope>
    <source>
        <strain evidence="2 3">DSM 105466</strain>
    </source>
</reference>
<keyword evidence="3" id="KW-1185">Reference proteome</keyword>
<dbReference type="PANTHER" id="PTHR33112:SF1">
    <property type="entry name" value="HETEROKARYON INCOMPATIBILITY DOMAIN-CONTAINING PROTEIN"/>
    <property type="match status" value="1"/>
</dbReference>
<proteinExistence type="predicted"/>